<feature type="transmembrane region" description="Helical" evidence="2">
    <location>
        <begin position="7"/>
        <end position="26"/>
    </location>
</feature>
<feature type="domain" description="DUF4350" evidence="3">
    <location>
        <begin position="38"/>
        <end position="266"/>
    </location>
</feature>
<evidence type="ECO:0000313" key="4">
    <source>
        <dbReference type="EMBL" id="RAV16437.1"/>
    </source>
</evidence>
<evidence type="ECO:0000259" key="3">
    <source>
        <dbReference type="Pfam" id="PF14258"/>
    </source>
</evidence>
<keyword evidence="5" id="KW-1185">Reference proteome</keyword>
<organism evidence="4 5">
    <name type="scientific">Paenibacillus contaminans</name>
    <dbReference type="NCBI Taxonomy" id="450362"/>
    <lineage>
        <taxon>Bacteria</taxon>
        <taxon>Bacillati</taxon>
        <taxon>Bacillota</taxon>
        <taxon>Bacilli</taxon>
        <taxon>Bacillales</taxon>
        <taxon>Paenibacillaceae</taxon>
        <taxon>Paenibacillus</taxon>
    </lineage>
</organism>
<dbReference type="OrthoDB" id="2935725at2"/>
<proteinExistence type="predicted"/>
<evidence type="ECO:0000256" key="2">
    <source>
        <dbReference type="SAM" id="Phobius"/>
    </source>
</evidence>
<comment type="caution">
    <text evidence="4">The sequence shown here is derived from an EMBL/GenBank/DDBJ whole genome shotgun (WGS) entry which is preliminary data.</text>
</comment>
<dbReference type="Proteomes" id="UP000250369">
    <property type="component" value="Unassembled WGS sequence"/>
</dbReference>
<accession>A0A329MGL3</accession>
<keyword evidence="2" id="KW-0812">Transmembrane</keyword>
<dbReference type="InterPro" id="IPR025646">
    <property type="entry name" value="DUF4350"/>
</dbReference>
<dbReference type="AlphaFoldDB" id="A0A329MGL3"/>
<dbReference type="Pfam" id="PF14258">
    <property type="entry name" value="DUF4350"/>
    <property type="match status" value="1"/>
</dbReference>
<evidence type="ECO:0000313" key="5">
    <source>
        <dbReference type="Proteomes" id="UP000250369"/>
    </source>
</evidence>
<gene>
    <name evidence="4" type="ORF">DQG23_28920</name>
</gene>
<protein>
    <recommendedName>
        <fullName evidence="3">DUF4350 domain-containing protein</fullName>
    </recommendedName>
</protein>
<sequence length="432" mass="47218">MRKRTNAYIGLAVCVLLFVGLGYFFYKPKAENMAPYLSFSADLDGTKAFVQLLGEKGHSVETWKLPVKRLPAGGGEALLLVQPSTLADEELKALGRWIEQGNDVLLFTSVPPAWDGFQPDEAGEPERKQAESGASAGNAGKTEAKAAGESAAGTSVDKEGDNGGTEAAGTSENKGGTNGEAIKKAAYMELRQISRAGTNEPLEAVVKPERRLEAGAGVEPLLTDALGLIGARKRIGGGELTIVLAPNWLMNGEALKHKHFELAWPLFERRWETLRIDEYHHGIQTKPGLFAAYPAWLLVAGAQLALALALWLWMRAKRIGPVHVPRAWTARRGDETLLAVAGWYERRKLRSEALAHSAERLRQLLWQRWGVTPGAAPQEAASAARIHWDADRASRLERLLHLAQPVQGSVGAREFTARVREYGEFIAELEKE</sequence>
<keyword evidence="2" id="KW-0472">Membrane</keyword>
<feature type="region of interest" description="Disordered" evidence="1">
    <location>
        <begin position="115"/>
        <end position="179"/>
    </location>
</feature>
<dbReference type="EMBL" id="QMFB01000021">
    <property type="protein sequence ID" value="RAV16437.1"/>
    <property type="molecule type" value="Genomic_DNA"/>
</dbReference>
<reference evidence="4 5" key="1">
    <citation type="journal article" date="2009" name="Int. J. Syst. Evol. Microbiol.">
        <title>Paenibacillus contaminans sp. nov., isolated from a contaminated laboratory plate.</title>
        <authorList>
            <person name="Chou J.H."/>
            <person name="Lee J.H."/>
            <person name="Lin M.C."/>
            <person name="Chang P.S."/>
            <person name="Arun A.B."/>
            <person name="Young C.C."/>
            <person name="Chen W.M."/>
        </authorList>
    </citation>
    <scope>NUCLEOTIDE SEQUENCE [LARGE SCALE GENOMIC DNA]</scope>
    <source>
        <strain evidence="4 5">CKOBP-6</strain>
    </source>
</reference>
<feature type="transmembrane region" description="Helical" evidence="2">
    <location>
        <begin position="293"/>
        <end position="313"/>
    </location>
</feature>
<keyword evidence="2" id="KW-1133">Transmembrane helix</keyword>
<evidence type="ECO:0000256" key="1">
    <source>
        <dbReference type="SAM" id="MobiDB-lite"/>
    </source>
</evidence>
<dbReference type="RefSeq" id="WP_113034518.1">
    <property type="nucleotide sequence ID" value="NZ_QMFB01000021.1"/>
</dbReference>
<name>A0A329MGL3_9BACL</name>